<dbReference type="Pfam" id="PF10589">
    <property type="entry name" value="NADH_4Fe-4S"/>
    <property type="match status" value="1"/>
</dbReference>
<dbReference type="Gene3D" id="3.40.50.11540">
    <property type="entry name" value="NADH-ubiquinone oxidoreductase 51kDa subunit"/>
    <property type="match status" value="1"/>
</dbReference>
<dbReference type="InterPro" id="IPR037225">
    <property type="entry name" value="Nuo51_FMN-bd_sf"/>
</dbReference>
<sequence length="433" mass="46836">MSKIKKLISNNCGVISPDSVEEYVKSGGFQGIKKAFTMKPEEIIGEVKKAKLLGRGGAAYPAGSKWEQLLEIPEFPKYIVINADEGEPGTFKDKILLGQDPLRVIEGMAIAGYVFNSHAGYIYIRGEYRAIQKVFQSAIDNAVKAGYLGKNIQGTKFEFNIHIMTGAGAYVCGENSALLNSIEGKAGRPRIKPPHLAEVGLFLMPTLVNNVETIATIPTIVLEGGDKYLSYGTNDSGGTKLICLSGNVTNRGVYEIPFGISLRDCIYDPELGGGIPNGKKLKFYHLGGQSGPIGSEAQLDTVYCYKALKGVGLTVGSGAVVVMDEDVCVIDYLKGVTEFFIHESCGKCTPCREGNKQIYAILCKLSEGEATEEDMVVLKRLISTMTNASFCGLGQAAAVALNTCWILFKDEFADHLNKKCPAKVCFTEQERGE</sequence>
<dbReference type="SUPFAM" id="SSF142984">
    <property type="entry name" value="Nqo1 middle domain-like"/>
    <property type="match status" value="1"/>
</dbReference>
<dbReference type="InterPro" id="IPR011538">
    <property type="entry name" value="Nuo51_FMN-bd"/>
</dbReference>
<dbReference type="Gene3D" id="6.10.250.1450">
    <property type="match status" value="1"/>
</dbReference>
<accession>A0ABZ3IQW4</accession>
<evidence type="ECO:0000256" key="1">
    <source>
        <dbReference type="ARBA" id="ARBA00007523"/>
    </source>
</evidence>
<organism evidence="7 8">
    <name type="scientific">Sporomusa silvacetica DSM 10669</name>
    <dbReference type="NCBI Taxonomy" id="1123289"/>
    <lineage>
        <taxon>Bacteria</taxon>
        <taxon>Bacillati</taxon>
        <taxon>Bacillota</taxon>
        <taxon>Negativicutes</taxon>
        <taxon>Selenomonadales</taxon>
        <taxon>Sporomusaceae</taxon>
        <taxon>Sporomusa</taxon>
    </lineage>
</organism>
<dbReference type="Gene3D" id="1.20.1440.230">
    <property type="entry name" value="NADH-ubiquinone oxidoreductase 51kDa subunit, iron-sulphur binding domain"/>
    <property type="match status" value="1"/>
</dbReference>
<dbReference type="PANTHER" id="PTHR43578">
    <property type="entry name" value="NADH-QUINONE OXIDOREDUCTASE SUBUNIT F"/>
    <property type="match status" value="1"/>
</dbReference>
<dbReference type="InterPro" id="IPR019575">
    <property type="entry name" value="Nuop51_4Fe4S-bd"/>
</dbReference>
<evidence type="ECO:0000313" key="8">
    <source>
        <dbReference type="Proteomes" id="UP000216752"/>
    </source>
</evidence>
<keyword evidence="4" id="KW-0408">Iron</keyword>
<keyword evidence="2" id="KW-0004">4Fe-4S</keyword>
<evidence type="ECO:0000313" key="7">
    <source>
        <dbReference type="EMBL" id="XFO67853.1"/>
    </source>
</evidence>
<dbReference type="PROSITE" id="PS00645">
    <property type="entry name" value="COMPLEX1_51K_2"/>
    <property type="match status" value="1"/>
</dbReference>
<dbReference type="SUPFAM" id="SSF140490">
    <property type="entry name" value="Nqo1C-terminal domain-like"/>
    <property type="match status" value="1"/>
</dbReference>
<gene>
    <name evidence="7" type="primary">hndC_4</name>
    <name evidence="7" type="ORF">SPSIL_040720</name>
</gene>
<keyword evidence="5" id="KW-0411">Iron-sulfur</keyword>
<reference evidence="7" key="1">
    <citation type="submission" date="2024-05" db="EMBL/GenBank/DDBJ databases">
        <title>Isolation and characterization of Sporomusa carbonis sp. nov., a carboxydotrophic hydrogenogen in the genus of Sporomusa isolated from a charcoal burning pile.</title>
        <authorList>
            <person name="Boeer T."/>
            <person name="Rosenbaum F."/>
            <person name="Eysell L."/>
            <person name="Mueller V."/>
            <person name="Daniel R."/>
            <person name="Poehlein A."/>
        </authorList>
    </citation>
    <scope>NUCLEOTIDE SEQUENCE [LARGE SCALE GENOMIC DNA]</scope>
    <source>
        <strain evidence="7">DSM 10669</strain>
    </source>
</reference>
<evidence type="ECO:0000259" key="6">
    <source>
        <dbReference type="SMART" id="SM00928"/>
    </source>
</evidence>
<evidence type="ECO:0000256" key="4">
    <source>
        <dbReference type="ARBA" id="ARBA00023004"/>
    </source>
</evidence>
<dbReference type="Gene3D" id="3.10.20.600">
    <property type="match status" value="1"/>
</dbReference>
<dbReference type="Proteomes" id="UP000216752">
    <property type="component" value="Chromosome"/>
</dbReference>
<keyword evidence="8" id="KW-1185">Reference proteome</keyword>
<dbReference type="InterPro" id="IPR037207">
    <property type="entry name" value="Nuop51_4Fe4S-bd_sf"/>
</dbReference>
<dbReference type="GO" id="GO:0050583">
    <property type="term" value="F:hydrogen dehydrogenase (NADP+) activity"/>
    <property type="evidence" value="ECO:0007669"/>
    <property type="project" value="UniProtKB-EC"/>
</dbReference>
<evidence type="ECO:0000256" key="3">
    <source>
        <dbReference type="ARBA" id="ARBA00022723"/>
    </source>
</evidence>
<evidence type="ECO:0000256" key="2">
    <source>
        <dbReference type="ARBA" id="ARBA00022485"/>
    </source>
</evidence>
<dbReference type="RefSeq" id="WP_373665329.1">
    <property type="nucleotide sequence ID" value="NZ_CP155573.1"/>
</dbReference>
<dbReference type="Pfam" id="PF01512">
    <property type="entry name" value="Complex1_51K"/>
    <property type="match status" value="1"/>
</dbReference>
<comment type="similarity">
    <text evidence="1">Belongs to the complex I 51 kDa subunit family.</text>
</comment>
<evidence type="ECO:0000256" key="5">
    <source>
        <dbReference type="ARBA" id="ARBA00023014"/>
    </source>
</evidence>
<protein>
    <submittedName>
        <fullName evidence="7">NADP-reducing hydrogenase subunit HndC</fullName>
        <ecNumber evidence="7">1.12.1.3</ecNumber>
    </submittedName>
</protein>
<feature type="domain" description="NADH-ubiquinone oxidoreductase 51kDa subunit iron-sulphur binding" evidence="6">
    <location>
        <begin position="330"/>
        <end position="375"/>
    </location>
</feature>
<keyword evidence="3" id="KW-0479">Metal-binding</keyword>
<name>A0ABZ3IQW4_9FIRM</name>
<dbReference type="InterPro" id="IPR001949">
    <property type="entry name" value="NADH-UbQ_OxRdtase_51kDa_CS"/>
</dbReference>
<proteinExistence type="inferred from homology"/>
<keyword evidence="7" id="KW-0560">Oxidoreductase</keyword>
<dbReference type="SUPFAM" id="SSF142019">
    <property type="entry name" value="Nqo1 FMN-binding domain-like"/>
    <property type="match status" value="1"/>
</dbReference>
<dbReference type="SMART" id="SM00928">
    <property type="entry name" value="NADH_4Fe-4S"/>
    <property type="match status" value="1"/>
</dbReference>
<dbReference type="PANTHER" id="PTHR43578:SF3">
    <property type="entry name" value="NADH-QUINONE OXIDOREDUCTASE SUBUNIT F"/>
    <property type="match status" value="1"/>
</dbReference>
<dbReference type="EC" id="1.12.1.3" evidence="7"/>
<dbReference type="EMBL" id="CP155573">
    <property type="protein sequence ID" value="XFO67853.1"/>
    <property type="molecule type" value="Genomic_DNA"/>
</dbReference>